<evidence type="ECO:0000313" key="2">
    <source>
        <dbReference type="EMBL" id="KND02359.1"/>
    </source>
</evidence>
<feature type="region of interest" description="Disordered" evidence="1">
    <location>
        <begin position="227"/>
        <end position="309"/>
    </location>
</feature>
<evidence type="ECO:0000256" key="1">
    <source>
        <dbReference type="SAM" id="MobiDB-lite"/>
    </source>
</evidence>
<evidence type="ECO:0000313" key="3">
    <source>
        <dbReference type="Proteomes" id="UP000053201"/>
    </source>
</evidence>
<dbReference type="RefSeq" id="XP_016610398.1">
    <property type="nucleotide sequence ID" value="XM_016751116.1"/>
</dbReference>
<keyword evidence="3" id="KW-1185">Reference proteome</keyword>
<name>A0A0L0HNG0_SPIPD</name>
<feature type="compositionally biased region" description="Low complexity" evidence="1">
    <location>
        <begin position="586"/>
        <end position="604"/>
    </location>
</feature>
<dbReference type="STRING" id="645134.A0A0L0HNG0"/>
<sequence>MSTPFLPMSANAQPLPGPSHSYLPPPPNAHPSLLPLQNSSLPSNDTPSGAPITISSKLKQEEQRIDLKVLHHLNRDDHRKKQKRFKRTVMAVHAIVSHKLYKSKASSLEAYFRDAWKISRAQVYRFLDCAVVLKQLEGFTEQPCRERLCRSLKRLAKNRTDIQKLWETVLTRVNNDHEAVTSTIINTVWRELLELGTVTGRPAMSNEHIEVEADVGALSDIEMGAAAMDDDCDSDGRNDRTGSQPGRPDSAQQRGTLGDRTPATPLDARPNQYARPYPGENADMSGTAMGSSTNAQNYISDSQGMRRDHDWRNQDVSWRSNRDVPADLNYQESLNSDVAACTSLLDSVGRKGYALQPYLNGRWVKEPISHWRFAPHYPPSSGRSEAYVFDVAHPGAPYGTQYSRPAWYSSDDKLCYPSPSDAVPRSATVYGQSNTPSSRPLYEPTSATSPYENHSGWDHRRHSLPLNDAQSGTYDRFAGPVASTKYSPLQSSDATHETWSSQYTSHGRPVESVPDNMGYRHQQPVIYDQTRNAGFDPTYNRPMHSEAESVRYPSGRNPVPPSYAPITAPPQPTQHAHTLPPPTPSSYPTLPLPHSLSTTSSTPTRGHPLEPRPNGDSRSSANYFMSSGSQYGYGSTASLPPIMGTAVGGTGAQPSGNPMNGSRDAYDHSEAQAAAILTGVASGGRRTPLDAGQAAM</sequence>
<organism evidence="2 3">
    <name type="scientific">Spizellomyces punctatus (strain DAOM BR117)</name>
    <dbReference type="NCBI Taxonomy" id="645134"/>
    <lineage>
        <taxon>Eukaryota</taxon>
        <taxon>Fungi</taxon>
        <taxon>Fungi incertae sedis</taxon>
        <taxon>Chytridiomycota</taxon>
        <taxon>Chytridiomycota incertae sedis</taxon>
        <taxon>Chytridiomycetes</taxon>
        <taxon>Spizellomycetales</taxon>
        <taxon>Spizellomycetaceae</taxon>
        <taxon>Spizellomyces</taxon>
    </lineage>
</organism>
<dbReference type="InParanoid" id="A0A0L0HNG0"/>
<protein>
    <submittedName>
        <fullName evidence="2">Uncharacterized protein</fullName>
    </submittedName>
</protein>
<dbReference type="Proteomes" id="UP000053201">
    <property type="component" value="Unassembled WGS sequence"/>
</dbReference>
<dbReference type="eggNOG" id="ENOG502SRJX">
    <property type="taxonomic scope" value="Eukaryota"/>
</dbReference>
<dbReference type="VEuPathDB" id="FungiDB:SPPG_02829"/>
<feature type="compositionally biased region" description="Polar residues" evidence="1">
    <location>
        <begin position="485"/>
        <end position="505"/>
    </location>
</feature>
<feature type="compositionally biased region" description="Polar residues" evidence="1">
    <location>
        <begin position="288"/>
        <end position="303"/>
    </location>
</feature>
<gene>
    <name evidence="2" type="ORF">SPPG_02829</name>
</gene>
<feature type="region of interest" description="Disordered" evidence="1">
    <location>
        <begin position="426"/>
        <end position="465"/>
    </location>
</feature>
<feature type="region of interest" description="Disordered" evidence="1">
    <location>
        <begin position="485"/>
        <end position="517"/>
    </location>
</feature>
<dbReference type="OrthoDB" id="5595153at2759"/>
<feature type="region of interest" description="Disordered" evidence="1">
    <location>
        <begin position="1"/>
        <end position="52"/>
    </location>
</feature>
<feature type="compositionally biased region" description="Pro residues" evidence="1">
    <location>
        <begin position="558"/>
        <end position="572"/>
    </location>
</feature>
<proteinExistence type="predicted"/>
<reference evidence="2 3" key="1">
    <citation type="submission" date="2009-08" db="EMBL/GenBank/DDBJ databases">
        <title>The Genome Sequence of Spizellomyces punctatus strain DAOM BR117.</title>
        <authorList>
            <consortium name="The Broad Institute Genome Sequencing Platform"/>
            <person name="Russ C."/>
            <person name="Cuomo C."/>
            <person name="Shea T."/>
            <person name="Young S.K."/>
            <person name="Zeng Q."/>
            <person name="Koehrsen M."/>
            <person name="Haas B."/>
            <person name="Borodovsky M."/>
            <person name="Guigo R."/>
            <person name="Alvarado L."/>
            <person name="Berlin A."/>
            <person name="Bochicchio J."/>
            <person name="Borenstein D."/>
            <person name="Chapman S."/>
            <person name="Chen Z."/>
            <person name="Engels R."/>
            <person name="Freedman E."/>
            <person name="Gellesch M."/>
            <person name="Goldberg J."/>
            <person name="Griggs A."/>
            <person name="Gujja S."/>
            <person name="Heiman D."/>
            <person name="Hepburn T."/>
            <person name="Howarth C."/>
            <person name="Jen D."/>
            <person name="Larson L."/>
            <person name="Lewis B."/>
            <person name="Mehta T."/>
            <person name="Park D."/>
            <person name="Pearson M."/>
            <person name="Roberts A."/>
            <person name="Saif S."/>
            <person name="Shenoy N."/>
            <person name="Sisk P."/>
            <person name="Stolte C."/>
            <person name="Sykes S."/>
            <person name="Thomson T."/>
            <person name="Walk T."/>
            <person name="White J."/>
            <person name="Yandava C."/>
            <person name="Burger G."/>
            <person name="Gray M.W."/>
            <person name="Holland P.W.H."/>
            <person name="King N."/>
            <person name="Lang F.B.F."/>
            <person name="Roger A.J."/>
            <person name="Ruiz-Trillo I."/>
            <person name="Lander E."/>
            <person name="Nusbaum C."/>
        </authorList>
    </citation>
    <scope>NUCLEOTIDE SEQUENCE [LARGE SCALE GENOMIC DNA]</scope>
    <source>
        <strain evidence="2 3">DAOM BR117</strain>
    </source>
</reference>
<accession>A0A0L0HNG0</accession>
<feature type="region of interest" description="Disordered" evidence="1">
    <location>
        <begin position="547"/>
        <end position="623"/>
    </location>
</feature>
<feature type="region of interest" description="Disordered" evidence="1">
    <location>
        <begin position="645"/>
        <end position="665"/>
    </location>
</feature>
<dbReference type="EMBL" id="KQ257453">
    <property type="protein sequence ID" value="KND02359.1"/>
    <property type="molecule type" value="Genomic_DNA"/>
</dbReference>
<dbReference type="GeneID" id="27686388"/>
<feature type="compositionally biased region" description="Low complexity" evidence="1">
    <location>
        <begin position="30"/>
        <end position="44"/>
    </location>
</feature>
<dbReference type="OMA" id="CKTIRAL"/>
<dbReference type="AlphaFoldDB" id="A0A0L0HNG0"/>
<feature type="compositionally biased region" description="Polar residues" evidence="1">
    <location>
        <begin position="429"/>
        <end position="438"/>
    </location>
</feature>